<feature type="transmembrane region" description="Helical" evidence="6">
    <location>
        <begin position="284"/>
        <end position="301"/>
    </location>
</feature>
<comment type="caution">
    <text evidence="8">The sequence shown here is derived from an EMBL/GenBank/DDBJ whole genome shotgun (WGS) entry which is preliminary data.</text>
</comment>
<dbReference type="Proteomes" id="UP001055712">
    <property type="component" value="Unassembled WGS sequence"/>
</dbReference>
<feature type="transmembrane region" description="Helical" evidence="6">
    <location>
        <begin position="419"/>
        <end position="436"/>
    </location>
</feature>
<dbReference type="InterPro" id="IPR020846">
    <property type="entry name" value="MFS_dom"/>
</dbReference>
<dbReference type="AlphaFoldDB" id="A0A9D4TZZ5"/>
<dbReference type="SUPFAM" id="SSF103473">
    <property type="entry name" value="MFS general substrate transporter"/>
    <property type="match status" value="1"/>
</dbReference>
<protein>
    <recommendedName>
        <fullName evidence="7">Major facilitator superfamily (MFS) profile domain-containing protein</fullName>
    </recommendedName>
</protein>
<keyword evidence="3 6" id="KW-1133">Transmembrane helix</keyword>
<feature type="transmembrane region" description="Helical" evidence="6">
    <location>
        <begin position="339"/>
        <end position="357"/>
    </location>
</feature>
<dbReference type="GO" id="GO:0022857">
    <property type="term" value="F:transmembrane transporter activity"/>
    <property type="evidence" value="ECO:0007669"/>
    <property type="project" value="InterPro"/>
</dbReference>
<proteinExistence type="predicted"/>
<evidence type="ECO:0000256" key="6">
    <source>
        <dbReference type="SAM" id="Phobius"/>
    </source>
</evidence>
<accession>A0A9D4TZZ5</accession>
<evidence type="ECO:0000256" key="2">
    <source>
        <dbReference type="ARBA" id="ARBA00022692"/>
    </source>
</evidence>
<feature type="transmembrane region" description="Helical" evidence="6">
    <location>
        <begin position="480"/>
        <end position="502"/>
    </location>
</feature>
<gene>
    <name evidence="8" type="ORF">D9Q98_001376</name>
</gene>
<evidence type="ECO:0000256" key="3">
    <source>
        <dbReference type="ARBA" id="ARBA00022989"/>
    </source>
</evidence>
<dbReference type="InterPro" id="IPR005828">
    <property type="entry name" value="MFS_sugar_transport-like"/>
</dbReference>
<dbReference type="InterPro" id="IPR036259">
    <property type="entry name" value="MFS_trans_sf"/>
</dbReference>
<feature type="compositionally biased region" description="Low complexity" evidence="5">
    <location>
        <begin position="12"/>
        <end position="27"/>
    </location>
</feature>
<feature type="transmembrane region" description="Helical" evidence="6">
    <location>
        <begin position="196"/>
        <end position="218"/>
    </location>
</feature>
<evidence type="ECO:0000256" key="4">
    <source>
        <dbReference type="ARBA" id="ARBA00023136"/>
    </source>
</evidence>
<reference evidence="8" key="1">
    <citation type="journal article" date="2019" name="Plant J.">
        <title>Chlorella vulgaris genome assembly and annotation reveals the molecular basis for metabolic acclimation to high light conditions.</title>
        <authorList>
            <person name="Cecchin M."/>
            <person name="Marcolungo L."/>
            <person name="Rossato M."/>
            <person name="Girolomoni L."/>
            <person name="Cosentino E."/>
            <person name="Cuine S."/>
            <person name="Li-Beisson Y."/>
            <person name="Delledonne M."/>
            <person name="Ballottari M."/>
        </authorList>
    </citation>
    <scope>NUCLEOTIDE SEQUENCE</scope>
    <source>
        <strain evidence="8">211/11P</strain>
    </source>
</reference>
<dbReference type="OrthoDB" id="433512at2759"/>
<feature type="region of interest" description="Disordered" evidence="5">
    <location>
        <begin position="1"/>
        <end position="27"/>
    </location>
</feature>
<feature type="transmembrane region" description="Helical" evidence="6">
    <location>
        <begin position="173"/>
        <end position="190"/>
    </location>
</feature>
<reference evidence="8" key="2">
    <citation type="submission" date="2020-11" db="EMBL/GenBank/DDBJ databases">
        <authorList>
            <person name="Cecchin M."/>
            <person name="Marcolungo L."/>
            <person name="Rossato M."/>
            <person name="Girolomoni L."/>
            <person name="Cosentino E."/>
            <person name="Cuine S."/>
            <person name="Li-Beisson Y."/>
            <person name="Delledonne M."/>
            <person name="Ballottari M."/>
        </authorList>
    </citation>
    <scope>NUCLEOTIDE SEQUENCE</scope>
    <source>
        <strain evidence="8">211/11P</strain>
        <tissue evidence="8">Whole cell</tissue>
    </source>
</reference>
<feature type="domain" description="Major facilitator superfamily (MFS) profile" evidence="7">
    <location>
        <begin position="94"/>
        <end position="532"/>
    </location>
</feature>
<evidence type="ECO:0000256" key="5">
    <source>
        <dbReference type="SAM" id="MobiDB-lite"/>
    </source>
</evidence>
<evidence type="ECO:0000256" key="1">
    <source>
        <dbReference type="ARBA" id="ARBA00004141"/>
    </source>
</evidence>
<keyword evidence="2 6" id="KW-0812">Transmembrane</keyword>
<feature type="compositionally biased region" description="Polar residues" evidence="5">
    <location>
        <begin position="1"/>
        <end position="11"/>
    </location>
</feature>
<feature type="transmembrane region" description="Helical" evidence="6">
    <location>
        <begin position="388"/>
        <end position="407"/>
    </location>
</feature>
<sequence>MNGGTQRAGAQNGTNGLPGAPPNAAADATKVENINSKRFDVEYLGPDLRSLSARHTQEELDVVARLAPADHDFPTPEPKPTRNPVLMLWRWWVQFLLPGMGMFSEAYFIFAIGNIKPLFAIQYPACFGKETPHDCNQSTMTNIQNLEISAIIAGMLGFGFVADVLGRKWGSRTTMIVMFIGGCLLTGAYGPKAQVFLSVFCFALFFYSCGVGGEYPLAASSASERAEADPKLRKRRGETVVLTFSQQGWGNFANTLVILLLLAIQGATGDVSSKEAEITWRVQFGIGTVICFCVMVYRWLYLTESKVWRAEHESVKQELRKEKDPATLLGHRSWREHYVIFKFYWPRLLITCLGWVANDFAFYGNKLFQSQFIAVISPGASRYVSMEWTLLNSGISLLGYYAAAYTIDRRWMGRKRLQTYGFLMMFILFLMCGIFYNDMLDHAIQVFQTLYFLSSFFNQCGPNCTTWLVAGEVFPTDVRAFFHGISAAAGKLGAIMAASIFVNITTVNTFYASAGAGLAGALLTWIFLPDTTDLDLAEIDRLHRYMLADKVEHYHGDAIKPRHLSLYEKWRGYGKHYDAEKDAEQHRLQTHDPIHTDQKDQAYKP</sequence>
<dbReference type="Gene3D" id="1.20.1250.20">
    <property type="entry name" value="MFS general substrate transporter like domains"/>
    <property type="match status" value="1"/>
</dbReference>
<dbReference type="PROSITE" id="PS50850">
    <property type="entry name" value="MFS"/>
    <property type="match status" value="1"/>
</dbReference>
<evidence type="ECO:0000259" key="7">
    <source>
        <dbReference type="PROSITE" id="PS50850"/>
    </source>
</evidence>
<feature type="transmembrane region" description="Helical" evidence="6">
    <location>
        <begin position="148"/>
        <end position="166"/>
    </location>
</feature>
<feature type="transmembrane region" description="Helical" evidence="6">
    <location>
        <begin position="509"/>
        <end position="528"/>
    </location>
</feature>
<dbReference type="PANTHER" id="PTHR24064">
    <property type="entry name" value="SOLUTE CARRIER FAMILY 22 MEMBER"/>
    <property type="match status" value="1"/>
</dbReference>
<feature type="transmembrane region" description="Helical" evidence="6">
    <location>
        <begin position="91"/>
        <end position="110"/>
    </location>
</feature>
<organism evidence="8 9">
    <name type="scientific">Chlorella vulgaris</name>
    <name type="common">Green alga</name>
    <dbReference type="NCBI Taxonomy" id="3077"/>
    <lineage>
        <taxon>Eukaryota</taxon>
        <taxon>Viridiplantae</taxon>
        <taxon>Chlorophyta</taxon>
        <taxon>core chlorophytes</taxon>
        <taxon>Trebouxiophyceae</taxon>
        <taxon>Chlorellales</taxon>
        <taxon>Chlorellaceae</taxon>
        <taxon>Chlorella clade</taxon>
        <taxon>Chlorella</taxon>
    </lineage>
</organism>
<feature type="transmembrane region" description="Helical" evidence="6">
    <location>
        <begin position="239"/>
        <end position="264"/>
    </location>
</feature>
<evidence type="ECO:0000313" key="8">
    <source>
        <dbReference type="EMBL" id="KAI3438962.1"/>
    </source>
</evidence>
<dbReference type="GO" id="GO:0016020">
    <property type="term" value="C:membrane"/>
    <property type="evidence" value="ECO:0007669"/>
    <property type="project" value="UniProtKB-SubCell"/>
</dbReference>
<keyword evidence="4 6" id="KW-0472">Membrane</keyword>
<comment type="subcellular location">
    <subcellularLocation>
        <location evidence="1">Membrane</location>
        <topology evidence="1">Multi-pass membrane protein</topology>
    </subcellularLocation>
</comment>
<dbReference type="EMBL" id="SIDB01000001">
    <property type="protein sequence ID" value="KAI3438962.1"/>
    <property type="molecule type" value="Genomic_DNA"/>
</dbReference>
<name>A0A9D4TZZ5_CHLVU</name>
<keyword evidence="9" id="KW-1185">Reference proteome</keyword>
<evidence type="ECO:0000313" key="9">
    <source>
        <dbReference type="Proteomes" id="UP001055712"/>
    </source>
</evidence>
<dbReference type="Pfam" id="PF00083">
    <property type="entry name" value="Sugar_tr"/>
    <property type="match status" value="1"/>
</dbReference>